<evidence type="ECO:0000313" key="3">
    <source>
        <dbReference type="Proteomes" id="UP001148299"/>
    </source>
</evidence>
<reference evidence="2" key="2">
    <citation type="journal article" date="2023" name="IMA Fungus">
        <title>Comparative genomic study of the Penicillium genus elucidates a diverse pangenome and 15 lateral gene transfer events.</title>
        <authorList>
            <person name="Petersen C."/>
            <person name="Sorensen T."/>
            <person name="Nielsen M.R."/>
            <person name="Sondergaard T.E."/>
            <person name="Sorensen J.L."/>
            <person name="Fitzpatrick D.A."/>
            <person name="Frisvad J.C."/>
            <person name="Nielsen K.L."/>
        </authorList>
    </citation>
    <scope>NUCLEOTIDE SEQUENCE</scope>
    <source>
        <strain evidence="2">IBT 35675</strain>
    </source>
</reference>
<name>A0A9W9UGK9_PENBR</name>
<evidence type="ECO:0000313" key="2">
    <source>
        <dbReference type="EMBL" id="KAJ5340192.1"/>
    </source>
</evidence>
<reference evidence="2" key="1">
    <citation type="submission" date="2022-12" db="EMBL/GenBank/DDBJ databases">
        <authorList>
            <person name="Petersen C."/>
        </authorList>
    </citation>
    <scope>NUCLEOTIDE SEQUENCE</scope>
    <source>
        <strain evidence="2">IBT 35675</strain>
    </source>
</reference>
<dbReference type="EMBL" id="JAPZBR010000008">
    <property type="protein sequence ID" value="KAJ5340192.1"/>
    <property type="molecule type" value="Genomic_DNA"/>
</dbReference>
<proteinExistence type="predicted"/>
<accession>A0A9W9UGK9</accession>
<keyword evidence="3" id="KW-1185">Reference proteome</keyword>
<dbReference type="Proteomes" id="UP001148299">
    <property type="component" value="Unassembled WGS sequence"/>
</dbReference>
<gene>
    <name evidence="2" type="ORF">N7541_009316</name>
</gene>
<evidence type="ECO:0000256" key="1">
    <source>
        <dbReference type="SAM" id="MobiDB-lite"/>
    </source>
</evidence>
<sequence>MRASAAHSTDTRIPHQPALRPKKPHGPTYTGSGELKMEVVDISDFSGLGVTAGRLIGSISAANFMMIPVARPCPSNKDTLRDVHMVLNLARKLGGTKSTCGGMALCLPAEQLDTEESSANPNNTWEAARYLQSGNQPIETASTQRLGDGLANGNQEKACSLPEAIVSLPKI</sequence>
<feature type="region of interest" description="Disordered" evidence="1">
    <location>
        <begin position="1"/>
        <end position="32"/>
    </location>
</feature>
<organism evidence="2 3">
    <name type="scientific">Penicillium brevicompactum</name>
    <dbReference type="NCBI Taxonomy" id="5074"/>
    <lineage>
        <taxon>Eukaryota</taxon>
        <taxon>Fungi</taxon>
        <taxon>Dikarya</taxon>
        <taxon>Ascomycota</taxon>
        <taxon>Pezizomycotina</taxon>
        <taxon>Eurotiomycetes</taxon>
        <taxon>Eurotiomycetidae</taxon>
        <taxon>Eurotiales</taxon>
        <taxon>Aspergillaceae</taxon>
        <taxon>Penicillium</taxon>
    </lineage>
</organism>
<comment type="caution">
    <text evidence="2">The sequence shown here is derived from an EMBL/GenBank/DDBJ whole genome shotgun (WGS) entry which is preliminary data.</text>
</comment>
<dbReference type="AlphaFoldDB" id="A0A9W9UGK9"/>
<protein>
    <submittedName>
        <fullName evidence="2">Uncharacterized protein</fullName>
    </submittedName>
</protein>